<keyword evidence="1" id="KW-0560">Oxidoreductase</keyword>
<keyword evidence="1" id="KW-0503">Monooxygenase</keyword>
<gene>
    <name evidence="1" type="ORF">H3Z74_15765</name>
</gene>
<reference evidence="1 2" key="1">
    <citation type="submission" date="2020-09" db="EMBL/GenBank/DDBJ databases">
        <title>Sphingomonas sp., a new species isolated from pork steak.</title>
        <authorList>
            <person name="Heidler von Heilborn D."/>
        </authorList>
    </citation>
    <scope>NUCLEOTIDE SEQUENCE [LARGE SCALE GENOMIC DNA]</scope>
    <source>
        <strain evidence="2">S8-3T</strain>
    </source>
</reference>
<dbReference type="AlphaFoldDB" id="A0A7H0LQV5"/>
<evidence type="ECO:0000313" key="2">
    <source>
        <dbReference type="Proteomes" id="UP000516148"/>
    </source>
</evidence>
<dbReference type="EMBL" id="CP061038">
    <property type="protein sequence ID" value="QNQ12058.1"/>
    <property type="molecule type" value="Genomic_DNA"/>
</dbReference>
<dbReference type="SUPFAM" id="SSF54909">
    <property type="entry name" value="Dimeric alpha+beta barrel"/>
    <property type="match status" value="1"/>
</dbReference>
<evidence type="ECO:0000313" key="1">
    <source>
        <dbReference type="EMBL" id="QNQ12058.1"/>
    </source>
</evidence>
<sequence>MIARIWKGAVPTIRAADYLDLMRSVSLPDYRAVEGNAGAWCLHQQDGDLTQITMLTFWTDMAAISRFAGSDPAVAKYYPFDPDFLIEMTPGVEHLEILQA</sequence>
<dbReference type="InterPro" id="IPR011008">
    <property type="entry name" value="Dimeric_a/b-barrel"/>
</dbReference>
<dbReference type="KEGG" id="spap:H3Z74_15765"/>
<proteinExistence type="predicted"/>
<dbReference type="Proteomes" id="UP000516148">
    <property type="component" value="Chromosome"/>
</dbReference>
<protein>
    <submittedName>
        <fullName evidence="1">Antibiotic biosynthesis monooxygenase</fullName>
    </submittedName>
</protein>
<name>A0A7H0LQV5_9SPHN</name>
<accession>A0A7H0LQV5</accession>
<organism evidence="1 2">
    <name type="scientific">Sphingomonas alpina</name>
    <dbReference type="NCBI Taxonomy" id="653931"/>
    <lineage>
        <taxon>Bacteria</taxon>
        <taxon>Pseudomonadati</taxon>
        <taxon>Pseudomonadota</taxon>
        <taxon>Alphaproteobacteria</taxon>
        <taxon>Sphingomonadales</taxon>
        <taxon>Sphingomonadaceae</taxon>
        <taxon>Sphingomonas</taxon>
    </lineage>
</organism>
<keyword evidence="2" id="KW-1185">Reference proteome</keyword>
<dbReference type="GO" id="GO:0004497">
    <property type="term" value="F:monooxygenase activity"/>
    <property type="evidence" value="ECO:0007669"/>
    <property type="project" value="UniProtKB-KW"/>
</dbReference>